<reference evidence="1 2" key="1">
    <citation type="submission" date="2014-12" db="EMBL/GenBank/DDBJ databases">
        <title>Frankia sp. BMG5.1 draft genome.</title>
        <authorList>
            <person name="Gtari M."/>
            <person name="Ghodhbane-Gtari F."/>
            <person name="Nouioui I."/>
            <person name="Ktari A."/>
            <person name="Hezbri K."/>
            <person name="Mimouni W."/>
            <person name="Sbissi I."/>
            <person name="Ayari A."/>
            <person name="Yamanaka T."/>
            <person name="Normand P."/>
            <person name="Tisa L.S."/>
            <person name="Boudabous A."/>
        </authorList>
    </citation>
    <scope>NUCLEOTIDE SEQUENCE [LARGE SCALE GENOMIC DNA]</scope>
    <source>
        <strain evidence="1 2">BMG5.1</strain>
    </source>
</reference>
<protein>
    <recommendedName>
        <fullName evidence="3">Helix-turn-helix domain-containing protein</fullName>
    </recommendedName>
</protein>
<gene>
    <name evidence="1" type="ORF">FrCorBMG51_08445</name>
</gene>
<sequence length="262" mass="28071">MVITMGDTSDSDDPARAIPEREVTSFAELVDLDLVHAHVTEYAEVLEQLRGKLALVLSRAELGRLDSHLRVLPSRGVRAFLAAVVAADAPELARLRGLLDTAPRPLWGPALVLLDAASRAASPRDDVHVPARLAGDVLADLLRGTAHRGREHGAPGVSPELRALLAALHDAAGRHRRGIPAPAAPFRSEPVSPVQSTINAVTEDTTTAEVSASEYARRAGTSRQHATRLARQGKVPARMIGNRWLILTDLEAPTHDSPDPHD</sequence>
<name>A0ABR5F537_9ACTN</name>
<evidence type="ECO:0008006" key="3">
    <source>
        <dbReference type="Google" id="ProtNLM"/>
    </source>
</evidence>
<comment type="caution">
    <text evidence="1">The sequence shown here is derived from an EMBL/GenBank/DDBJ whole genome shotgun (WGS) entry which is preliminary data.</text>
</comment>
<keyword evidence="2" id="KW-1185">Reference proteome</keyword>
<evidence type="ECO:0000313" key="1">
    <source>
        <dbReference type="EMBL" id="KLL11846.1"/>
    </source>
</evidence>
<dbReference type="EMBL" id="JWIO01000010">
    <property type="protein sequence ID" value="KLL11846.1"/>
    <property type="molecule type" value="Genomic_DNA"/>
</dbReference>
<proteinExistence type="predicted"/>
<accession>A0ABR5F537</accession>
<dbReference type="Proteomes" id="UP000035425">
    <property type="component" value="Unassembled WGS sequence"/>
</dbReference>
<evidence type="ECO:0000313" key="2">
    <source>
        <dbReference type="Proteomes" id="UP000035425"/>
    </source>
</evidence>
<organism evidence="1 2">
    <name type="scientific">Protofrankia coriariae</name>
    <dbReference type="NCBI Taxonomy" id="1562887"/>
    <lineage>
        <taxon>Bacteria</taxon>
        <taxon>Bacillati</taxon>
        <taxon>Actinomycetota</taxon>
        <taxon>Actinomycetes</taxon>
        <taxon>Frankiales</taxon>
        <taxon>Frankiaceae</taxon>
        <taxon>Protofrankia</taxon>
    </lineage>
</organism>